<evidence type="ECO:0000256" key="2">
    <source>
        <dbReference type="ARBA" id="ARBA00022722"/>
    </source>
</evidence>
<keyword evidence="5" id="KW-0800">Toxin</keyword>
<dbReference type="PANTHER" id="PTHR39677:SF4">
    <property type="entry name" value="RIBONUCLEASE VAPC6"/>
    <property type="match status" value="1"/>
</dbReference>
<dbReference type="GO" id="GO:0004540">
    <property type="term" value="F:RNA nuclease activity"/>
    <property type="evidence" value="ECO:0007669"/>
    <property type="project" value="InterPro"/>
</dbReference>
<reference evidence="7 8" key="1">
    <citation type="journal article" date="2011" name="Stand. Genomic Sci.">
        <title>Complete genome sequence of Haliscomenobacter hydrossis type strain (O).</title>
        <authorList>
            <consortium name="US DOE Joint Genome Institute (JGI-PGF)"/>
            <person name="Daligault H."/>
            <person name="Lapidus A."/>
            <person name="Zeytun A."/>
            <person name="Nolan M."/>
            <person name="Lucas S."/>
            <person name="Del Rio T.G."/>
            <person name="Tice H."/>
            <person name="Cheng J.F."/>
            <person name="Tapia R."/>
            <person name="Han C."/>
            <person name="Goodwin L."/>
            <person name="Pitluck S."/>
            <person name="Liolios K."/>
            <person name="Pagani I."/>
            <person name="Ivanova N."/>
            <person name="Huntemann M."/>
            <person name="Mavromatis K."/>
            <person name="Mikhailova N."/>
            <person name="Pati A."/>
            <person name="Chen A."/>
            <person name="Palaniappan K."/>
            <person name="Land M."/>
            <person name="Hauser L."/>
            <person name="Brambilla E.M."/>
            <person name="Rohde M."/>
            <person name="Verbarg S."/>
            <person name="Goker M."/>
            <person name="Bristow J."/>
            <person name="Eisen J.A."/>
            <person name="Markowitz V."/>
            <person name="Hugenholtz P."/>
            <person name="Kyrpides N.C."/>
            <person name="Klenk H.P."/>
            <person name="Woyke T."/>
        </authorList>
    </citation>
    <scope>NUCLEOTIDE SEQUENCE [LARGE SCALE GENOMIC DNA]</scope>
    <source>
        <strain evidence="8">ATCC 27775 / DSM 1100 / LMG 10767 / O</strain>
    </source>
</reference>
<keyword evidence="5" id="KW-0460">Magnesium</keyword>
<dbReference type="EC" id="3.1.-.-" evidence="5"/>
<proteinExistence type="inferred from homology"/>
<reference key="2">
    <citation type="submission" date="2011-04" db="EMBL/GenBank/DDBJ databases">
        <title>Complete sequence of chromosome of Haliscomenobacter hydrossis DSM 1100.</title>
        <authorList>
            <consortium name="US DOE Joint Genome Institute (JGI-PGF)"/>
            <person name="Lucas S."/>
            <person name="Han J."/>
            <person name="Lapidus A."/>
            <person name="Bruce D."/>
            <person name="Goodwin L."/>
            <person name="Pitluck S."/>
            <person name="Peters L."/>
            <person name="Kyrpides N."/>
            <person name="Mavromatis K."/>
            <person name="Ivanova N."/>
            <person name="Ovchinnikova G."/>
            <person name="Pagani I."/>
            <person name="Daligault H."/>
            <person name="Detter J.C."/>
            <person name="Han C."/>
            <person name="Land M."/>
            <person name="Hauser L."/>
            <person name="Markowitz V."/>
            <person name="Cheng J.-F."/>
            <person name="Hugenholtz P."/>
            <person name="Woyke T."/>
            <person name="Wu D."/>
            <person name="Verbarg S."/>
            <person name="Frueling A."/>
            <person name="Brambilla E."/>
            <person name="Klenk H.-P."/>
            <person name="Eisen J.A."/>
        </authorList>
    </citation>
    <scope>NUCLEOTIDE SEQUENCE</scope>
    <source>
        <strain>DSM 1100</strain>
    </source>
</reference>
<comment type="function">
    <text evidence="5">Toxic component of a toxin-antitoxin (TA) system. An RNase.</text>
</comment>
<dbReference type="HOGENOM" id="CLU_134210_2_0_10"/>
<feature type="binding site" evidence="5">
    <location>
        <position position="109"/>
    </location>
    <ligand>
        <name>Mg(2+)</name>
        <dbReference type="ChEBI" id="CHEBI:18420"/>
    </ligand>
</feature>
<dbReference type="Gene3D" id="3.40.50.1010">
    <property type="entry name" value="5'-nuclease"/>
    <property type="match status" value="1"/>
</dbReference>
<accession>F4KQV2</accession>
<protein>
    <recommendedName>
        <fullName evidence="5">Ribonuclease VapC</fullName>
        <shortName evidence="5">RNase VapC</shortName>
        <ecNumber evidence="5">3.1.-.-</ecNumber>
    </recommendedName>
    <alternativeName>
        <fullName evidence="5">Toxin VapC</fullName>
    </alternativeName>
</protein>
<dbReference type="OrthoDB" id="955711at2"/>
<feature type="domain" description="PIN" evidence="6">
    <location>
        <begin position="3"/>
        <end position="133"/>
    </location>
</feature>
<dbReference type="GO" id="GO:0090729">
    <property type="term" value="F:toxin activity"/>
    <property type="evidence" value="ECO:0007669"/>
    <property type="project" value="UniProtKB-KW"/>
</dbReference>
<evidence type="ECO:0000256" key="5">
    <source>
        <dbReference type="HAMAP-Rule" id="MF_00265"/>
    </source>
</evidence>
<organism evidence="7 8">
    <name type="scientific">Haliscomenobacter hydrossis (strain ATCC 27775 / DSM 1100 / LMG 10767 / O)</name>
    <dbReference type="NCBI Taxonomy" id="760192"/>
    <lineage>
        <taxon>Bacteria</taxon>
        <taxon>Pseudomonadati</taxon>
        <taxon>Bacteroidota</taxon>
        <taxon>Saprospiria</taxon>
        <taxon>Saprospirales</taxon>
        <taxon>Haliscomenobacteraceae</taxon>
        <taxon>Haliscomenobacter</taxon>
    </lineage>
</organism>
<dbReference type="GO" id="GO:0000287">
    <property type="term" value="F:magnesium ion binding"/>
    <property type="evidence" value="ECO:0007669"/>
    <property type="project" value="UniProtKB-UniRule"/>
</dbReference>
<evidence type="ECO:0000313" key="7">
    <source>
        <dbReference type="EMBL" id="AEE52237.1"/>
    </source>
</evidence>
<evidence type="ECO:0000256" key="1">
    <source>
        <dbReference type="ARBA" id="ARBA00022649"/>
    </source>
</evidence>
<gene>
    <name evidence="5" type="primary">vapC</name>
    <name evidence="7" type="ordered locus">Halhy_4393</name>
</gene>
<evidence type="ECO:0000313" key="8">
    <source>
        <dbReference type="Proteomes" id="UP000008461"/>
    </source>
</evidence>
<dbReference type="STRING" id="760192.Halhy_4393"/>
<dbReference type="Proteomes" id="UP000008461">
    <property type="component" value="Chromosome"/>
</dbReference>
<dbReference type="AlphaFoldDB" id="F4KQV2"/>
<dbReference type="InterPro" id="IPR029060">
    <property type="entry name" value="PIN-like_dom_sf"/>
</dbReference>
<comment type="similarity">
    <text evidence="5">Belongs to the PINc/VapC protein family.</text>
</comment>
<dbReference type="SUPFAM" id="SSF88723">
    <property type="entry name" value="PIN domain-like"/>
    <property type="match status" value="1"/>
</dbReference>
<dbReference type="SMART" id="SM00670">
    <property type="entry name" value="PINc"/>
    <property type="match status" value="1"/>
</dbReference>
<keyword evidence="2 5" id="KW-0540">Nuclease</keyword>
<dbReference type="KEGG" id="hhy:Halhy_4393"/>
<dbReference type="GO" id="GO:0016787">
    <property type="term" value="F:hydrolase activity"/>
    <property type="evidence" value="ECO:0007669"/>
    <property type="project" value="UniProtKB-KW"/>
</dbReference>
<dbReference type="InterPro" id="IPR002716">
    <property type="entry name" value="PIN_dom"/>
</dbReference>
<dbReference type="RefSeq" id="WP_013766775.1">
    <property type="nucleotide sequence ID" value="NC_015510.1"/>
</dbReference>
<dbReference type="InterPro" id="IPR022907">
    <property type="entry name" value="VapC_family"/>
</dbReference>
<keyword evidence="8" id="KW-1185">Reference proteome</keyword>
<dbReference type="eggNOG" id="COG1848">
    <property type="taxonomic scope" value="Bacteria"/>
</dbReference>
<dbReference type="Pfam" id="PF01850">
    <property type="entry name" value="PIN"/>
    <property type="match status" value="1"/>
</dbReference>
<dbReference type="EMBL" id="CP002691">
    <property type="protein sequence ID" value="AEE52237.1"/>
    <property type="molecule type" value="Genomic_DNA"/>
</dbReference>
<keyword evidence="1 5" id="KW-1277">Toxin-antitoxin system</keyword>
<keyword evidence="4 5" id="KW-0378">Hydrolase</keyword>
<sequence>MSSRVGLDSSVLIEYVKGSRPELLEALLVNEHLDLCYSTPVVSEYLFHYLAIVGQKAPLTVKVNKEIGSILSDRSPLDIFKPLTFINDAEEVAKMALDKMKKYNLLSNDALILSLCQFHGIQYLASFDSDFVEACAAEGVVLILGVEDLGKIG</sequence>
<dbReference type="PANTHER" id="PTHR39677">
    <property type="entry name" value="RIBONUCLEASE VAPC6"/>
    <property type="match status" value="1"/>
</dbReference>
<keyword evidence="3 5" id="KW-0479">Metal-binding</keyword>
<feature type="binding site" evidence="5">
    <location>
        <position position="8"/>
    </location>
    <ligand>
        <name>Mg(2+)</name>
        <dbReference type="ChEBI" id="CHEBI:18420"/>
    </ligand>
</feature>
<dbReference type="HAMAP" id="MF_00265">
    <property type="entry name" value="VapC_Nob1"/>
    <property type="match status" value="1"/>
</dbReference>
<name>F4KQV2_HALH1</name>
<evidence type="ECO:0000256" key="4">
    <source>
        <dbReference type="ARBA" id="ARBA00022801"/>
    </source>
</evidence>
<evidence type="ECO:0000256" key="3">
    <source>
        <dbReference type="ARBA" id="ARBA00022723"/>
    </source>
</evidence>
<comment type="cofactor">
    <cofactor evidence="5">
        <name>Mg(2+)</name>
        <dbReference type="ChEBI" id="CHEBI:18420"/>
    </cofactor>
</comment>
<evidence type="ECO:0000259" key="6">
    <source>
        <dbReference type="SMART" id="SM00670"/>
    </source>
</evidence>